<protein>
    <submittedName>
        <fullName evidence="2">Transposase</fullName>
    </submittedName>
</protein>
<accession>A0ABV0H124</accession>
<dbReference type="SMART" id="SM01321">
    <property type="entry name" value="Y1_Tnp"/>
    <property type="match status" value="1"/>
</dbReference>
<evidence type="ECO:0000313" key="2">
    <source>
        <dbReference type="EMBL" id="MEO3953765.1"/>
    </source>
</evidence>
<dbReference type="PANTHER" id="PTHR36966:SF1">
    <property type="entry name" value="REP-ASSOCIATED TYROSINE TRANSPOSASE"/>
    <property type="match status" value="1"/>
</dbReference>
<keyword evidence="3" id="KW-1185">Reference proteome</keyword>
<reference evidence="2 3" key="1">
    <citation type="submission" date="2024-05" db="EMBL/GenBank/DDBJ databases">
        <authorList>
            <person name="De Oliveira J.P."/>
            <person name="Noriler S.A."/>
            <person name="De Oliveira A.G."/>
            <person name="Sipoli D.S."/>
        </authorList>
    </citation>
    <scope>NUCLEOTIDE SEQUENCE [LARGE SCALE GENOMIC DNA]</scope>
    <source>
        <strain evidence="2 3">LABIM186</strain>
    </source>
</reference>
<dbReference type="Proteomes" id="UP001438292">
    <property type="component" value="Unassembled WGS sequence"/>
</dbReference>
<evidence type="ECO:0000313" key="3">
    <source>
        <dbReference type="Proteomes" id="UP001438292"/>
    </source>
</evidence>
<gene>
    <name evidence="2" type="ORF">ABH309_04795</name>
</gene>
<organism evidence="2 3">
    <name type="scientific">Chromobacterium piscinae</name>
    <dbReference type="NCBI Taxonomy" id="686831"/>
    <lineage>
        <taxon>Bacteria</taxon>
        <taxon>Pseudomonadati</taxon>
        <taxon>Pseudomonadota</taxon>
        <taxon>Betaproteobacteria</taxon>
        <taxon>Neisseriales</taxon>
        <taxon>Chromobacteriaceae</taxon>
        <taxon>Chromobacterium</taxon>
    </lineage>
</organism>
<dbReference type="Gene3D" id="3.30.70.1290">
    <property type="entry name" value="Transposase IS200-like"/>
    <property type="match status" value="1"/>
</dbReference>
<dbReference type="NCBIfam" id="NF047646">
    <property type="entry name" value="REP_Tyr_transpos"/>
    <property type="match status" value="1"/>
</dbReference>
<evidence type="ECO:0000259" key="1">
    <source>
        <dbReference type="SMART" id="SM01321"/>
    </source>
</evidence>
<feature type="domain" description="Transposase IS200-like" evidence="1">
    <location>
        <begin position="9"/>
        <end position="137"/>
    </location>
</feature>
<comment type="caution">
    <text evidence="2">The sequence shown here is derived from an EMBL/GenBank/DDBJ whole genome shotgun (WGS) entry which is preliminary data.</text>
</comment>
<proteinExistence type="predicted"/>
<dbReference type="InterPro" id="IPR036515">
    <property type="entry name" value="Transposase_17_sf"/>
</dbReference>
<dbReference type="SUPFAM" id="SSF143422">
    <property type="entry name" value="Transposase IS200-like"/>
    <property type="match status" value="1"/>
</dbReference>
<dbReference type="InterPro" id="IPR052715">
    <property type="entry name" value="RAYT_transposase"/>
</dbReference>
<dbReference type="PANTHER" id="PTHR36966">
    <property type="entry name" value="REP-ASSOCIATED TYROSINE TRANSPOSASE"/>
    <property type="match status" value="1"/>
</dbReference>
<dbReference type="EMBL" id="JBDQQU010000004">
    <property type="protein sequence ID" value="MEO3953765.1"/>
    <property type="molecule type" value="Genomic_DNA"/>
</dbReference>
<dbReference type="RefSeq" id="WP_346195518.1">
    <property type="nucleotide sequence ID" value="NZ_JBDJHV010000024.1"/>
</dbReference>
<name>A0ABV0H124_9NEIS</name>
<sequence length="172" mass="20387">MARFRRDRLSGGCYFFTVVTERRQPILLEPDVRAALREAILAVRRERPFAIDGWVLLPDHLHAIWSMPDGGADYAMCWREIKRRVTRLVGKRYFRAEWQSVHRVAKGCGTLWRHRYWEHRIRDEADFTAHLDDVHFNPVKHGIAAIAAEWPYSIFHCYVQAGWYPIDWGEKP</sequence>
<dbReference type="InterPro" id="IPR002686">
    <property type="entry name" value="Transposase_17"/>
</dbReference>